<evidence type="ECO:0000313" key="10">
    <source>
        <dbReference type="EMBL" id="KAF4623623.1"/>
    </source>
</evidence>
<keyword evidence="7" id="KW-0482">Metalloprotease</keyword>
<comment type="cofactor">
    <cofactor evidence="1">
        <name>Zn(2+)</name>
        <dbReference type="ChEBI" id="CHEBI:29105"/>
    </cofactor>
</comment>
<dbReference type="InterPro" id="IPR029463">
    <property type="entry name" value="Lys_MEP"/>
</dbReference>
<evidence type="ECO:0000256" key="7">
    <source>
        <dbReference type="ARBA" id="ARBA00023049"/>
    </source>
</evidence>
<dbReference type="PANTHER" id="PTHR37016">
    <property type="match status" value="1"/>
</dbReference>
<dbReference type="InterPro" id="IPR024079">
    <property type="entry name" value="MetalloPept_cat_dom_sf"/>
</dbReference>
<reference evidence="10 11" key="1">
    <citation type="submission" date="2019-12" db="EMBL/GenBank/DDBJ databases">
        <authorList>
            <person name="Floudas D."/>
            <person name="Bentzer J."/>
            <person name="Ahren D."/>
            <person name="Johansson T."/>
            <person name="Persson P."/>
            <person name="Tunlid A."/>
        </authorList>
    </citation>
    <scope>NUCLEOTIDE SEQUENCE [LARGE SCALE GENOMIC DNA]</scope>
    <source>
        <strain evidence="10 11">CBS 102.39</strain>
    </source>
</reference>
<keyword evidence="4" id="KW-0479">Metal-binding</keyword>
<dbReference type="GO" id="GO:0006508">
    <property type="term" value="P:proteolysis"/>
    <property type="evidence" value="ECO:0007669"/>
    <property type="project" value="UniProtKB-KW"/>
</dbReference>
<evidence type="ECO:0000256" key="6">
    <source>
        <dbReference type="ARBA" id="ARBA00022833"/>
    </source>
</evidence>
<dbReference type="EMBL" id="JAACJL010000001">
    <property type="protein sequence ID" value="KAF4623623.1"/>
    <property type="molecule type" value="Genomic_DNA"/>
</dbReference>
<evidence type="ECO:0000256" key="8">
    <source>
        <dbReference type="SAM" id="MobiDB-lite"/>
    </source>
</evidence>
<sequence>MSAARQSEVGARESFDSSTSSTNQIQVKFPPSTRTHLHITLAFSDNAFTEITELLSQIRPMTPATPAIWSEDDELIPSSPRIKFQRCSWTQRRSIAAAARGAQTYASNAYFSARTYPRSARYIRWFGSWNRRRHSLVVSHFQSIRGNRFLDFTYDCSCRNRDWFAYVYGNQYGTIHLCPAFWTIHTVGTDSQAGTLIHEASHFDKNGGTDDIKGAYGLDGARSLARRRPDQAVKNAENHMFFAENAL</sequence>
<organism evidence="10 11">
    <name type="scientific">Agrocybe pediades</name>
    <dbReference type="NCBI Taxonomy" id="84607"/>
    <lineage>
        <taxon>Eukaryota</taxon>
        <taxon>Fungi</taxon>
        <taxon>Dikarya</taxon>
        <taxon>Basidiomycota</taxon>
        <taxon>Agaricomycotina</taxon>
        <taxon>Agaricomycetes</taxon>
        <taxon>Agaricomycetidae</taxon>
        <taxon>Agaricales</taxon>
        <taxon>Agaricineae</taxon>
        <taxon>Strophariaceae</taxon>
        <taxon>Agrocybe</taxon>
    </lineage>
</organism>
<feature type="domain" description="Lysine-specific metallo-endopeptidase" evidence="9">
    <location>
        <begin position="109"/>
        <end position="244"/>
    </location>
</feature>
<evidence type="ECO:0000256" key="1">
    <source>
        <dbReference type="ARBA" id="ARBA00001947"/>
    </source>
</evidence>
<feature type="region of interest" description="Disordered" evidence="8">
    <location>
        <begin position="1"/>
        <end position="26"/>
    </location>
</feature>
<dbReference type="SMART" id="SM01351">
    <property type="entry name" value="Aspzincin_M35"/>
    <property type="match status" value="1"/>
</dbReference>
<proteinExistence type="inferred from homology"/>
<dbReference type="AlphaFoldDB" id="A0A8H4VV21"/>
<dbReference type="InterPro" id="IPR050414">
    <property type="entry name" value="Fungal_M35_metalloproteases"/>
</dbReference>
<keyword evidence="3" id="KW-0645">Protease</keyword>
<dbReference type="GO" id="GO:0046872">
    <property type="term" value="F:metal ion binding"/>
    <property type="evidence" value="ECO:0007669"/>
    <property type="project" value="UniProtKB-KW"/>
</dbReference>
<evidence type="ECO:0000313" key="11">
    <source>
        <dbReference type="Proteomes" id="UP000521872"/>
    </source>
</evidence>
<keyword evidence="5" id="KW-0378">Hydrolase</keyword>
<evidence type="ECO:0000256" key="4">
    <source>
        <dbReference type="ARBA" id="ARBA00022723"/>
    </source>
</evidence>
<keyword evidence="6" id="KW-0862">Zinc</keyword>
<protein>
    <recommendedName>
        <fullName evidence="9">Lysine-specific metallo-endopeptidase domain-containing protein</fullName>
    </recommendedName>
</protein>
<dbReference type="SUPFAM" id="SSF55486">
    <property type="entry name" value="Metalloproteases ('zincins'), catalytic domain"/>
    <property type="match status" value="1"/>
</dbReference>
<evidence type="ECO:0000256" key="5">
    <source>
        <dbReference type="ARBA" id="ARBA00022801"/>
    </source>
</evidence>
<keyword evidence="11" id="KW-1185">Reference proteome</keyword>
<comment type="caution">
    <text evidence="10">The sequence shown here is derived from an EMBL/GenBank/DDBJ whole genome shotgun (WGS) entry which is preliminary data.</text>
</comment>
<dbReference type="GO" id="GO:0004222">
    <property type="term" value="F:metalloendopeptidase activity"/>
    <property type="evidence" value="ECO:0007669"/>
    <property type="project" value="InterPro"/>
</dbReference>
<dbReference type="Gene3D" id="3.40.390.10">
    <property type="entry name" value="Collagenase (Catalytic Domain)"/>
    <property type="match status" value="1"/>
</dbReference>
<evidence type="ECO:0000259" key="9">
    <source>
        <dbReference type="SMART" id="SM01351"/>
    </source>
</evidence>
<accession>A0A8H4VV21</accession>
<dbReference type="Proteomes" id="UP000521872">
    <property type="component" value="Unassembled WGS sequence"/>
</dbReference>
<gene>
    <name evidence="10" type="ORF">D9613_001488</name>
</gene>
<evidence type="ECO:0000256" key="2">
    <source>
        <dbReference type="ARBA" id="ARBA00010279"/>
    </source>
</evidence>
<dbReference type="PANTHER" id="PTHR37016:SF3">
    <property type="entry name" value="NEUTRAL PROTEASE 2-RELATED"/>
    <property type="match status" value="1"/>
</dbReference>
<feature type="compositionally biased region" description="Polar residues" evidence="8">
    <location>
        <begin position="16"/>
        <end position="26"/>
    </location>
</feature>
<evidence type="ECO:0000256" key="3">
    <source>
        <dbReference type="ARBA" id="ARBA00022670"/>
    </source>
</evidence>
<dbReference type="Pfam" id="PF14521">
    <property type="entry name" value="Aspzincin_M35"/>
    <property type="match status" value="1"/>
</dbReference>
<comment type="similarity">
    <text evidence="2">Belongs to the peptidase M35 family.</text>
</comment>
<name>A0A8H4VV21_9AGAR</name>